<proteinExistence type="predicted"/>
<dbReference type="Proteomes" id="UP000334019">
    <property type="component" value="Chromosome"/>
</dbReference>
<evidence type="ECO:0000256" key="5">
    <source>
        <dbReference type="SAM" id="Phobius"/>
    </source>
</evidence>
<gene>
    <name evidence="7" type="ORF">GH723_12640</name>
</gene>
<feature type="transmembrane region" description="Helical" evidence="5">
    <location>
        <begin position="48"/>
        <end position="69"/>
    </location>
</feature>
<evidence type="ECO:0000256" key="1">
    <source>
        <dbReference type="ARBA" id="ARBA00022475"/>
    </source>
</evidence>
<accession>A0A5Q2RP49</accession>
<reference evidence="7 8" key="1">
    <citation type="submission" date="2019-11" db="EMBL/GenBank/DDBJ databases">
        <authorList>
            <person name="He Y."/>
        </authorList>
    </citation>
    <scope>NUCLEOTIDE SEQUENCE [LARGE SCALE GENOMIC DNA]</scope>
    <source>
        <strain evidence="7 8">SCSIO 58843</strain>
    </source>
</reference>
<dbReference type="GO" id="GO:0005886">
    <property type="term" value="C:plasma membrane"/>
    <property type="evidence" value="ECO:0007669"/>
    <property type="project" value="InterPro"/>
</dbReference>
<evidence type="ECO:0000256" key="4">
    <source>
        <dbReference type="ARBA" id="ARBA00023136"/>
    </source>
</evidence>
<evidence type="ECO:0000256" key="3">
    <source>
        <dbReference type="ARBA" id="ARBA00022989"/>
    </source>
</evidence>
<dbReference type="RefSeq" id="WP_153759983.1">
    <property type="nucleotide sequence ID" value="NZ_CP045851.1"/>
</dbReference>
<evidence type="ECO:0000259" key="6">
    <source>
        <dbReference type="Pfam" id="PF06305"/>
    </source>
</evidence>
<keyword evidence="4 5" id="KW-0472">Membrane</keyword>
<evidence type="ECO:0000256" key="2">
    <source>
        <dbReference type="ARBA" id="ARBA00022692"/>
    </source>
</evidence>
<keyword evidence="1" id="KW-1003">Cell membrane</keyword>
<dbReference type="AlphaFoldDB" id="A0A5Q2RP49"/>
<evidence type="ECO:0000313" key="8">
    <source>
        <dbReference type="Proteomes" id="UP000334019"/>
    </source>
</evidence>
<evidence type="ECO:0000313" key="7">
    <source>
        <dbReference type="EMBL" id="QGG95877.1"/>
    </source>
</evidence>
<protein>
    <submittedName>
        <fullName evidence="7">DUF1049 domain-containing protein</fullName>
    </submittedName>
</protein>
<keyword evidence="8" id="KW-1185">Reference proteome</keyword>
<dbReference type="KEGG" id="atq:GH723_12640"/>
<keyword evidence="3 5" id="KW-1133">Transmembrane helix</keyword>
<keyword evidence="2 5" id="KW-0812">Transmembrane</keyword>
<dbReference type="Pfam" id="PF06305">
    <property type="entry name" value="LapA_dom"/>
    <property type="match status" value="1"/>
</dbReference>
<feature type="transmembrane region" description="Helical" evidence="5">
    <location>
        <begin position="12"/>
        <end position="28"/>
    </location>
</feature>
<dbReference type="InterPro" id="IPR010445">
    <property type="entry name" value="LapA_dom"/>
</dbReference>
<sequence>MSEERSRSVSPTVVIGAILAIALAVFVFQNSHEVPVEVFFWEFEGPLWLVLLVTILVALVMIELIGSLWRARRRR</sequence>
<name>A0A5Q2RP49_9ACTN</name>
<feature type="domain" description="Lipopolysaccharide assembly protein A" evidence="6">
    <location>
        <begin position="29"/>
        <end position="74"/>
    </location>
</feature>
<dbReference type="EMBL" id="CP045851">
    <property type="protein sequence ID" value="QGG95877.1"/>
    <property type="molecule type" value="Genomic_DNA"/>
</dbReference>
<organism evidence="7 8">
    <name type="scientific">Actinomarinicola tropica</name>
    <dbReference type="NCBI Taxonomy" id="2789776"/>
    <lineage>
        <taxon>Bacteria</taxon>
        <taxon>Bacillati</taxon>
        <taxon>Actinomycetota</taxon>
        <taxon>Acidimicrobiia</taxon>
        <taxon>Acidimicrobiales</taxon>
        <taxon>Iamiaceae</taxon>
        <taxon>Actinomarinicola</taxon>
    </lineage>
</organism>